<sequence>MLMFGDVFGEEMSRYLKIKHFDHPHLLQRRSLDIVYFLGTINFSCRACSQLYDNADCYICMEGCGYFLHESCGQLPMEVRSPSHTPHPLTRQLCIKEPKRSISRKCSACGEHYICTHLENSWFFFSCESCDFQLDQVCALLRPEEEVPEKKVYGEYDVLVSFTLDLCKRNKLHTHPNHQHPLLLFHKMPEGNIFNCSRCGKNCSMCGKNCSNLPTYCCCECQLYLHISCFERKLPQNIEHFYHPHTLTLSPTQLDQNIHHLSLSASMLTVKIQCQACYRESSRVWYYSCKQCNFDMDIDCSTLLRDIKSESEEQIQHFLHGHPLSLSPHNDKYPNKCCFLCGKGCAGHTTYVCRVSSSYCNNIYFHKSCLVFPQHIFHPLHPYHRLTLANLKFKFESLGKCKACQEWPYEFSFTPSTYNTIIYSCEANCKFFLHAECGVMIPVVTYEGHGHLLQFRDIENNKLHCCACNSQICELYAFTCLYCDLSLHLLCGPLPYTIQHKDHNTHPLFLTNSPVQEELEDETDEFYCQRDPRLPVYYCAECYFVAEFKCVLTQISSPPTANSNLTQTLSNLSDEVAAVKLVQDSVRSPLPSKKENPSRRSTDSLSGANHGGDMYSDGGSHLSTPSPSTPSQPTPSHATPQPTPSRPTPSASTPLPSHAVAVPRRSALFIILSLKGECGDIELRNTLGQPGQLISANSAREMWQNKFKQVKQTSTLSDILGSSRKDVIEELSNVSMAMKTFKIEEDGHYKDSEYSEDFLFSD</sequence>
<feature type="compositionally biased region" description="Low complexity" evidence="2">
    <location>
        <begin position="648"/>
        <end position="657"/>
    </location>
</feature>
<gene>
    <name evidence="4" type="ORF">CFP56_038902</name>
</gene>
<dbReference type="InterPro" id="IPR046349">
    <property type="entry name" value="C1-like_sf"/>
</dbReference>
<evidence type="ECO:0000313" key="4">
    <source>
        <dbReference type="EMBL" id="KAK7820427.1"/>
    </source>
</evidence>
<feature type="domain" description="DC1" evidence="3">
    <location>
        <begin position="259"/>
        <end position="300"/>
    </location>
</feature>
<evidence type="ECO:0000256" key="2">
    <source>
        <dbReference type="SAM" id="MobiDB-lite"/>
    </source>
</evidence>
<feature type="compositionally biased region" description="Basic and acidic residues" evidence="2">
    <location>
        <begin position="592"/>
        <end position="602"/>
    </location>
</feature>
<evidence type="ECO:0000259" key="3">
    <source>
        <dbReference type="Pfam" id="PF03107"/>
    </source>
</evidence>
<dbReference type="AlphaFoldDB" id="A0AAW0J1B1"/>
<dbReference type="EMBL" id="PKMF04000740">
    <property type="protein sequence ID" value="KAK7820427.1"/>
    <property type="molecule type" value="Genomic_DNA"/>
</dbReference>
<dbReference type="Pfam" id="PF03107">
    <property type="entry name" value="C1_2"/>
    <property type="match status" value="2"/>
</dbReference>
<reference evidence="4 5" key="1">
    <citation type="journal article" date="2018" name="Sci. Data">
        <title>The draft genome sequence of cork oak.</title>
        <authorList>
            <person name="Ramos A.M."/>
            <person name="Usie A."/>
            <person name="Barbosa P."/>
            <person name="Barros P.M."/>
            <person name="Capote T."/>
            <person name="Chaves I."/>
            <person name="Simoes F."/>
            <person name="Abreu I."/>
            <person name="Carrasquinho I."/>
            <person name="Faro C."/>
            <person name="Guimaraes J.B."/>
            <person name="Mendonca D."/>
            <person name="Nobrega F."/>
            <person name="Rodrigues L."/>
            <person name="Saibo N.J.M."/>
            <person name="Varela M.C."/>
            <person name="Egas C."/>
            <person name="Matos J."/>
            <person name="Miguel C.M."/>
            <person name="Oliveira M.M."/>
            <person name="Ricardo C.P."/>
            <person name="Goncalves S."/>
        </authorList>
    </citation>
    <scope>NUCLEOTIDE SEQUENCE [LARGE SCALE GENOMIC DNA]</scope>
    <source>
        <strain evidence="5">cv. HL8</strain>
    </source>
</reference>
<proteinExistence type="predicted"/>
<keyword evidence="5" id="KW-1185">Reference proteome</keyword>
<organism evidence="4 5">
    <name type="scientific">Quercus suber</name>
    <name type="common">Cork oak</name>
    <dbReference type="NCBI Taxonomy" id="58331"/>
    <lineage>
        <taxon>Eukaryota</taxon>
        <taxon>Viridiplantae</taxon>
        <taxon>Streptophyta</taxon>
        <taxon>Embryophyta</taxon>
        <taxon>Tracheophyta</taxon>
        <taxon>Spermatophyta</taxon>
        <taxon>Magnoliopsida</taxon>
        <taxon>eudicotyledons</taxon>
        <taxon>Gunneridae</taxon>
        <taxon>Pentapetalae</taxon>
        <taxon>rosids</taxon>
        <taxon>fabids</taxon>
        <taxon>Fagales</taxon>
        <taxon>Fagaceae</taxon>
        <taxon>Quercus</taxon>
    </lineage>
</organism>
<feature type="domain" description="DC1" evidence="3">
    <location>
        <begin position="82"/>
        <end position="139"/>
    </location>
</feature>
<dbReference type="InterPro" id="IPR004146">
    <property type="entry name" value="DC1"/>
</dbReference>
<keyword evidence="1" id="KW-0677">Repeat</keyword>
<dbReference type="PANTHER" id="PTHR46288">
    <property type="entry name" value="PHORBOL-ESTER/DAG-TYPE DOMAIN-CONTAINING PROTEIN"/>
    <property type="match status" value="1"/>
</dbReference>
<dbReference type="PANTHER" id="PTHR46288:SF27">
    <property type="entry name" value="CYSTEINE_HISTIDINE-RICH C1 DOMAIN FAMILY PROTEIN"/>
    <property type="match status" value="1"/>
</dbReference>
<feature type="region of interest" description="Disordered" evidence="2">
    <location>
        <begin position="583"/>
        <end position="657"/>
    </location>
</feature>
<dbReference type="Proteomes" id="UP000237347">
    <property type="component" value="Unassembled WGS sequence"/>
</dbReference>
<evidence type="ECO:0000256" key="1">
    <source>
        <dbReference type="ARBA" id="ARBA00022737"/>
    </source>
</evidence>
<comment type="caution">
    <text evidence="4">The sequence shown here is derived from an EMBL/GenBank/DDBJ whole genome shotgun (WGS) entry which is preliminary data.</text>
</comment>
<dbReference type="SUPFAM" id="SSF57889">
    <property type="entry name" value="Cysteine-rich domain"/>
    <property type="match status" value="5"/>
</dbReference>
<protein>
    <recommendedName>
        <fullName evidence="3">DC1 domain-containing protein</fullName>
    </recommendedName>
</protein>
<accession>A0AAW0J1B1</accession>
<name>A0AAW0J1B1_QUESU</name>
<evidence type="ECO:0000313" key="5">
    <source>
        <dbReference type="Proteomes" id="UP000237347"/>
    </source>
</evidence>